<dbReference type="PIRSF" id="PIRSF030050">
    <property type="entry name" value="UCP030050_HTH"/>
    <property type="match status" value="1"/>
</dbReference>
<accession>A0ABV7G6C7</accession>
<dbReference type="InterPro" id="IPR011991">
    <property type="entry name" value="ArsR-like_HTH"/>
</dbReference>
<evidence type="ECO:0000313" key="2">
    <source>
        <dbReference type="Proteomes" id="UP001595593"/>
    </source>
</evidence>
<dbReference type="InterPro" id="IPR036390">
    <property type="entry name" value="WH_DNA-bd_sf"/>
</dbReference>
<dbReference type="CDD" id="cd00090">
    <property type="entry name" value="HTH_ARSR"/>
    <property type="match status" value="1"/>
</dbReference>
<dbReference type="Proteomes" id="UP001595593">
    <property type="component" value="Unassembled WGS sequence"/>
</dbReference>
<organism evidence="1 2">
    <name type="scientific">Teichococcus globiformis</name>
    <dbReference type="NCBI Taxonomy" id="2307229"/>
    <lineage>
        <taxon>Bacteria</taxon>
        <taxon>Pseudomonadati</taxon>
        <taxon>Pseudomonadota</taxon>
        <taxon>Alphaproteobacteria</taxon>
        <taxon>Acetobacterales</taxon>
        <taxon>Roseomonadaceae</taxon>
        <taxon>Roseomonas</taxon>
    </lineage>
</organism>
<dbReference type="RefSeq" id="WP_379599448.1">
    <property type="nucleotide sequence ID" value="NZ_JBHRTN010000026.1"/>
</dbReference>
<dbReference type="InterPro" id="IPR016943">
    <property type="entry name" value="UCP030050_HTH"/>
</dbReference>
<keyword evidence="2" id="KW-1185">Reference proteome</keyword>
<dbReference type="SUPFAM" id="SSF46785">
    <property type="entry name" value="Winged helix' DNA-binding domain"/>
    <property type="match status" value="1"/>
</dbReference>
<gene>
    <name evidence="1" type="ORF">ACFOD4_20355</name>
</gene>
<name>A0ABV7G6C7_9PROT</name>
<sequence length="313" mass="34372">MSDARSRAFLTVIPEVHADLVRGLASAVRIGILGLLRQHGPLNVNQIGARLNLPQSTVAANVLVLEECALIETEVIKARKGQQKVCHVRFDDIVIRLDGPSLTQRSDLVEVSMPLGLYTSCNVSAPCGLCSRRGVIGMLDVPDFFLDPARVEAALIWFSRGFVEYKFPNNAKLVGASVEGLEFSMELSSEVPGTSLDWPSDISLWVNGVKLGTWTSPSDYGDRRGTLTPRWWKLEGSQYGRLTTWRVTPRGTFFDGVRLSDVTLDDLALPEHHSIRLRIGIEEGAAHPGGVNIFGGGFGNHDQDIVMRLRLSQ</sequence>
<protein>
    <submittedName>
        <fullName evidence="1">ArsR/SmtB family transcription factor</fullName>
    </submittedName>
</protein>
<dbReference type="EMBL" id="JBHRTN010000026">
    <property type="protein sequence ID" value="MFC3127423.1"/>
    <property type="molecule type" value="Genomic_DNA"/>
</dbReference>
<reference evidence="2" key="1">
    <citation type="journal article" date="2019" name="Int. J. Syst. Evol. Microbiol.">
        <title>The Global Catalogue of Microorganisms (GCM) 10K type strain sequencing project: providing services to taxonomists for standard genome sequencing and annotation.</title>
        <authorList>
            <consortium name="The Broad Institute Genomics Platform"/>
            <consortium name="The Broad Institute Genome Sequencing Center for Infectious Disease"/>
            <person name="Wu L."/>
            <person name="Ma J."/>
        </authorList>
    </citation>
    <scope>NUCLEOTIDE SEQUENCE [LARGE SCALE GENOMIC DNA]</scope>
    <source>
        <strain evidence="2">KCTC 52094</strain>
    </source>
</reference>
<proteinExistence type="predicted"/>
<dbReference type="InterPro" id="IPR036388">
    <property type="entry name" value="WH-like_DNA-bd_sf"/>
</dbReference>
<evidence type="ECO:0000313" key="1">
    <source>
        <dbReference type="EMBL" id="MFC3127423.1"/>
    </source>
</evidence>
<comment type="caution">
    <text evidence="1">The sequence shown here is derived from an EMBL/GenBank/DDBJ whole genome shotgun (WGS) entry which is preliminary data.</text>
</comment>
<dbReference type="Gene3D" id="1.10.10.10">
    <property type="entry name" value="Winged helix-like DNA-binding domain superfamily/Winged helix DNA-binding domain"/>
    <property type="match status" value="1"/>
</dbReference>